<dbReference type="InterPro" id="IPR036568">
    <property type="entry name" value="GGCT-like_sf"/>
</dbReference>
<dbReference type="Pfam" id="PF06094">
    <property type="entry name" value="GGACT"/>
    <property type="match status" value="1"/>
</dbReference>
<dbReference type="VEuPathDB" id="FungiDB:UREG_06386"/>
<dbReference type="KEGG" id="ure:UREG_06386"/>
<evidence type="ECO:0000313" key="6">
    <source>
        <dbReference type="Proteomes" id="UP000002058"/>
    </source>
</evidence>
<protein>
    <recommendedName>
        <fullName evidence="3">Putative gamma-glutamylcyclotransferase</fullName>
    </recommendedName>
</protein>
<accession>C4JXL3</accession>
<dbReference type="eggNOG" id="ENOG502SP8N">
    <property type="taxonomic scope" value="Eukaryota"/>
</dbReference>
<dbReference type="SUPFAM" id="SSF110857">
    <property type="entry name" value="Gamma-glutamyl cyclotransferase-like"/>
    <property type="match status" value="1"/>
</dbReference>
<name>C4JXL3_UNCRE</name>
<reference evidence="6" key="1">
    <citation type="journal article" date="2009" name="Genome Res.">
        <title>Comparative genomic analyses of the human fungal pathogens Coccidioides and their relatives.</title>
        <authorList>
            <person name="Sharpton T.J."/>
            <person name="Stajich J.E."/>
            <person name="Rounsley S.D."/>
            <person name="Gardner M.J."/>
            <person name="Wortman J.R."/>
            <person name="Jordar V.S."/>
            <person name="Maiti R."/>
            <person name="Kodira C.D."/>
            <person name="Neafsey D.E."/>
            <person name="Zeng Q."/>
            <person name="Hung C.-Y."/>
            <person name="McMahan C."/>
            <person name="Muszewska A."/>
            <person name="Grynberg M."/>
            <person name="Mandel M.A."/>
            <person name="Kellner E.M."/>
            <person name="Barker B.M."/>
            <person name="Galgiani J.N."/>
            <person name="Orbach M.J."/>
            <person name="Kirkland T.N."/>
            <person name="Cole G.T."/>
            <person name="Henn M.R."/>
            <person name="Birren B.W."/>
            <person name="Taylor J.W."/>
        </authorList>
    </citation>
    <scope>NUCLEOTIDE SEQUENCE [LARGE SCALE GENOMIC DNA]</scope>
    <source>
        <strain evidence="6">UAMH 1704</strain>
    </source>
</reference>
<dbReference type="RefSeq" id="XP_002583419.1">
    <property type="nucleotide sequence ID" value="XM_002583373.1"/>
</dbReference>
<keyword evidence="6" id="KW-1185">Reference proteome</keyword>
<dbReference type="AlphaFoldDB" id="C4JXL3"/>
<proteinExistence type="inferred from homology"/>
<dbReference type="OrthoDB" id="3262926at2759"/>
<dbReference type="CDD" id="cd06661">
    <property type="entry name" value="GGCT_like"/>
    <property type="match status" value="1"/>
</dbReference>
<evidence type="ECO:0000259" key="4">
    <source>
        <dbReference type="Pfam" id="PF06094"/>
    </source>
</evidence>
<dbReference type="InterPro" id="IPR009288">
    <property type="entry name" value="AIG2-like_dom"/>
</dbReference>
<feature type="domain" description="Gamma-glutamylcyclotransferase AIG2-like" evidence="4">
    <location>
        <begin position="207"/>
        <end position="304"/>
    </location>
</feature>
<dbReference type="InParanoid" id="C4JXL3"/>
<evidence type="ECO:0000256" key="1">
    <source>
        <dbReference type="ARBA" id="ARBA00008861"/>
    </source>
</evidence>
<dbReference type="InterPro" id="IPR013024">
    <property type="entry name" value="GGCT-like"/>
</dbReference>
<dbReference type="EMBL" id="CH476618">
    <property type="protein sequence ID" value="EEP81521.1"/>
    <property type="molecule type" value="Genomic_DNA"/>
</dbReference>
<gene>
    <name evidence="5" type="ORF">UREG_06386</name>
</gene>
<dbReference type="HOGENOM" id="CLU_075111_1_0_1"/>
<sequence>MAHNAVSSLNSADTVPEHTLCRWQSLFGYSAREAATHIERHRADLNRPRVSDQHWALVREAKEAEGHDRESYEYFMSISPVKGTQKKAVIPANAQYLCLLEGPLKTNEKVRVAAGLSTLPKVHKGLDEDGKALGFVALDAQATIQLLSAFEGQAFQPSITCMLPPAAKKLSQTTLYPFLGVDTTLPQYRPQGSGFVRPMQYQYPVVYFFYGTLGEPDRLVRLLGLKTAPKLEEATVAGGKIKTWVGGDKALVDGSFTSRVRGVAYEVVSKEHEDALRRYETGKYEVVRCNIHTEERGVVRGLTFRFRCSDEAA</sequence>
<evidence type="ECO:0000313" key="5">
    <source>
        <dbReference type="EMBL" id="EEP81521.1"/>
    </source>
</evidence>
<dbReference type="PANTHER" id="PTHR31544">
    <property type="entry name" value="AIG2-LIKE PROTEIN D"/>
    <property type="match status" value="1"/>
</dbReference>
<dbReference type="InterPro" id="IPR045038">
    <property type="entry name" value="AIG2-like"/>
</dbReference>
<keyword evidence="2" id="KW-0808">Transferase</keyword>
<dbReference type="GeneID" id="8442257"/>
<evidence type="ECO:0000256" key="3">
    <source>
        <dbReference type="ARBA" id="ARBA00030602"/>
    </source>
</evidence>
<dbReference type="Proteomes" id="UP000002058">
    <property type="component" value="Unassembled WGS sequence"/>
</dbReference>
<dbReference type="GO" id="GO:0016740">
    <property type="term" value="F:transferase activity"/>
    <property type="evidence" value="ECO:0007669"/>
    <property type="project" value="UniProtKB-KW"/>
</dbReference>
<dbReference type="PANTHER" id="PTHR31544:SF4">
    <property type="entry name" value="GAMMA-GLUTAMYLCYCLOTRANSFERASE-RELATED"/>
    <property type="match status" value="1"/>
</dbReference>
<dbReference type="OMA" id="NQYPVWY"/>
<comment type="similarity">
    <text evidence="1">Belongs to the gamma-glutamylcyclotransferase family.</text>
</comment>
<evidence type="ECO:0000256" key="2">
    <source>
        <dbReference type="ARBA" id="ARBA00022679"/>
    </source>
</evidence>
<dbReference type="Gene3D" id="3.10.490.10">
    <property type="entry name" value="Gamma-glutamyl cyclotransferase-like"/>
    <property type="match status" value="1"/>
</dbReference>
<organism evidence="5 6">
    <name type="scientific">Uncinocarpus reesii (strain UAMH 1704)</name>
    <dbReference type="NCBI Taxonomy" id="336963"/>
    <lineage>
        <taxon>Eukaryota</taxon>
        <taxon>Fungi</taxon>
        <taxon>Dikarya</taxon>
        <taxon>Ascomycota</taxon>
        <taxon>Pezizomycotina</taxon>
        <taxon>Eurotiomycetes</taxon>
        <taxon>Eurotiomycetidae</taxon>
        <taxon>Onygenales</taxon>
        <taxon>Onygenaceae</taxon>
        <taxon>Uncinocarpus</taxon>
    </lineage>
</organism>